<reference evidence="2" key="1">
    <citation type="submission" date="2021-05" db="EMBL/GenBank/DDBJ databases">
        <title>Direct Submission.</title>
        <authorList>
            <person name="Li K."/>
            <person name="Gao J."/>
        </authorList>
    </citation>
    <scope>NUCLEOTIDE SEQUENCE [LARGE SCALE GENOMIC DNA]</scope>
    <source>
        <strain evidence="2">MG62</strain>
    </source>
</reference>
<evidence type="ECO:0000313" key="1">
    <source>
        <dbReference type="EMBL" id="QWB25003.1"/>
    </source>
</evidence>
<accession>A0ABX8FUX1</accession>
<dbReference type="EMBL" id="CP075896">
    <property type="protein sequence ID" value="QWB25003.1"/>
    <property type="molecule type" value="Genomic_DNA"/>
</dbReference>
<organism evidence="1 2">
    <name type="scientific">Streptomyces koelreuteriae</name>
    <dbReference type="NCBI Taxonomy" id="2838015"/>
    <lineage>
        <taxon>Bacteria</taxon>
        <taxon>Bacillati</taxon>
        <taxon>Actinomycetota</taxon>
        <taxon>Actinomycetes</taxon>
        <taxon>Kitasatosporales</taxon>
        <taxon>Streptomycetaceae</taxon>
        <taxon>Streptomyces</taxon>
    </lineage>
</organism>
<sequence>MASGPTPVDLNLWEASKRLTEDAIAALKARKESGGHISPHLNYPRLRTLDNGMPSITPTFNSGPPHYDFALFQDFRKDGVAEYEEWESYQAYITHARSSEKVMEYYNPNYREASKDELTDRILAFLPFELADRYLSTTGSNAGDIDEESLLSIYLELEAPIFTHNLPVPAVIPLALTPMDIDQLDLLPNVRVERLSNEEQLARSVSDYGDSNVAMNKWVVHAATHALVVDNLNISHQHRWDFDYLPIRADVTDLADDFVRAIAISMRRDTGYAQIYYRPQGWARDFTANLPAVVGVSFLRRYPPKFDHSWRNDVPSLTLEECQSVAETFKSLRACETRIKLAARRLGMGLFRETEEDSILDYCIGLEAVFGDLGPGETTYKLAMRGAKVLSSQLAISESEAFTCFKKIYAYRSAVAHGKGNTEKLQIIKLRDDLEVSAEVAAKEFLRMGLTAALKDPRLTVEYIDRNLLLSSEINQDPDVSQ</sequence>
<evidence type="ECO:0008006" key="3">
    <source>
        <dbReference type="Google" id="ProtNLM"/>
    </source>
</evidence>
<dbReference type="Proteomes" id="UP000679629">
    <property type="component" value="Chromosome"/>
</dbReference>
<proteinExistence type="predicted"/>
<keyword evidence="2" id="KW-1185">Reference proteome</keyword>
<dbReference type="RefSeq" id="WP_215120833.1">
    <property type="nucleotide sequence ID" value="NZ_CP075896.1"/>
</dbReference>
<evidence type="ECO:0000313" key="2">
    <source>
        <dbReference type="Proteomes" id="UP000679629"/>
    </source>
</evidence>
<protein>
    <recommendedName>
        <fullName evidence="3">Apea-like HEPN domain-containing protein</fullName>
    </recommendedName>
</protein>
<name>A0ABX8FUX1_9ACTN</name>
<gene>
    <name evidence="1" type="ORF">KJK29_21830</name>
</gene>